<protein>
    <submittedName>
        <fullName evidence="2">Uncharacterized protein</fullName>
    </submittedName>
</protein>
<name>A0A1M3TEG8_ASPLC</name>
<dbReference type="EMBL" id="KV878243">
    <property type="protein sequence ID" value="OJZ85137.1"/>
    <property type="molecule type" value="Genomic_DNA"/>
</dbReference>
<dbReference type="Pfam" id="PF11204">
    <property type="entry name" value="DUF2985"/>
    <property type="match status" value="1"/>
</dbReference>
<keyword evidence="1" id="KW-0472">Membrane</keyword>
<dbReference type="AlphaFoldDB" id="A0A1M3TEG8"/>
<keyword evidence="1" id="KW-0812">Transmembrane</keyword>
<accession>A0A1M3TEG8</accession>
<keyword evidence="1" id="KW-1133">Transmembrane helix</keyword>
<dbReference type="VEuPathDB" id="FungiDB:ASPFODRAFT_47695"/>
<dbReference type="Proteomes" id="UP000184063">
    <property type="component" value="Unassembled WGS sequence"/>
</dbReference>
<feature type="transmembrane region" description="Helical" evidence="1">
    <location>
        <begin position="322"/>
        <end position="342"/>
    </location>
</feature>
<evidence type="ECO:0000313" key="3">
    <source>
        <dbReference type="Proteomes" id="UP000184063"/>
    </source>
</evidence>
<gene>
    <name evidence="2" type="ORF">ASPFODRAFT_47695</name>
</gene>
<evidence type="ECO:0000313" key="2">
    <source>
        <dbReference type="EMBL" id="OJZ85137.1"/>
    </source>
</evidence>
<dbReference type="PANTHER" id="PTHR35872:SF1">
    <property type="entry name" value="ALPHA-L-RHAMNOSIDASE C"/>
    <property type="match status" value="1"/>
</dbReference>
<dbReference type="PANTHER" id="PTHR35872">
    <property type="entry name" value="INTEGRAL MEMBRANE PROTEIN (AFU_ORTHOLOGUE AFUA_5G07110)"/>
    <property type="match status" value="1"/>
</dbReference>
<dbReference type="OrthoDB" id="6407410at2759"/>
<feature type="transmembrane region" description="Helical" evidence="1">
    <location>
        <begin position="200"/>
        <end position="221"/>
    </location>
</feature>
<proteinExistence type="predicted"/>
<sequence>MNPRCLTTAFGLLGIVWNVINANLLGSVQRTTSSFSQLFQQPKLGRMADDYSAAVDRQGQSTMPLFQAGRTLRSASISSAARLLDFNPAAGVWQATGTAIAHAPNFVDLRSSDEVAFDFHARTVRRSNTQPAIDRPISRRATAPAIGPGPWEAEDPVLPLGTQPDRDHCSDLSEGAVAWRDICKRFPLVVWEFLCTPTGFFITVYGLNVIAWGAMLFFLLLNVGSMSKEQKKVWIEIDSQILNGLFCLTSWGLAPWRIRDTYWLLQWRLCDGVKSRKSMEKLAKRNASWFRLQPSDSDDELTLQTTLTGKIAPPTSEWKMDFVIINMLLNTLFQVGMAAFMWCYNRNNRPSYGVGLFIGLGCFSSLLAGVMSWWEGRKVKRIEGCLVEDINESQYQVVNTV</sequence>
<feature type="transmembrane region" description="Helical" evidence="1">
    <location>
        <begin position="354"/>
        <end position="374"/>
    </location>
</feature>
<organism evidence="2 3">
    <name type="scientific">Aspergillus luchuensis (strain CBS 106.47)</name>
    <dbReference type="NCBI Taxonomy" id="1137211"/>
    <lineage>
        <taxon>Eukaryota</taxon>
        <taxon>Fungi</taxon>
        <taxon>Dikarya</taxon>
        <taxon>Ascomycota</taxon>
        <taxon>Pezizomycotina</taxon>
        <taxon>Eurotiomycetes</taxon>
        <taxon>Eurotiomycetidae</taxon>
        <taxon>Eurotiales</taxon>
        <taxon>Aspergillaceae</taxon>
        <taxon>Aspergillus</taxon>
        <taxon>Aspergillus subgen. Circumdati</taxon>
    </lineage>
</organism>
<dbReference type="InterPro" id="IPR021369">
    <property type="entry name" value="DUF2985"/>
</dbReference>
<reference evidence="3" key="1">
    <citation type="journal article" date="2017" name="Genome Biol.">
        <title>Comparative genomics reveals high biological diversity and specific adaptations in the industrially and medically important fungal genus Aspergillus.</title>
        <authorList>
            <person name="de Vries R.P."/>
            <person name="Riley R."/>
            <person name="Wiebenga A."/>
            <person name="Aguilar-Osorio G."/>
            <person name="Amillis S."/>
            <person name="Uchima C.A."/>
            <person name="Anderluh G."/>
            <person name="Asadollahi M."/>
            <person name="Askin M."/>
            <person name="Barry K."/>
            <person name="Battaglia E."/>
            <person name="Bayram O."/>
            <person name="Benocci T."/>
            <person name="Braus-Stromeyer S.A."/>
            <person name="Caldana C."/>
            <person name="Canovas D."/>
            <person name="Cerqueira G.C."/>
            <person name="Chen F."/>
            <person name="Chen W."/>
            <person name="Choi C."/>
            <person name="Clum A."/>
            <person name="Dos Santos R.A."/>
            <person name="Damasio A.R."/>
            <person name="Diallinas G."/>
            <person name="Emri T."/>
            <person name="Fekete E."/>
            <person name="Flipphi M."/>
            <person name="Freyberg S."/>
            <person name="Gallo A."/>
            <person name="Gournas C."/>
            <person name="Habgood R."/>
            <person name="Hainaut M."/>
            <person name="Harispe M.L."/>
            <person name="Henrissat B."/>
            <person name="Hilden K.S."/>
            <person name="Hope R."/>
            <person name="Hossain A."/>
            <person name="Karabika E."/>
            <person name="Karaffa L."/>
            <person name="Karanyi Z."/>
            <person name="Krasevec N."/>
            <person name="Kuo A."/>
            <person name="Kusch H."/>
            <person name="LaButti K."/>
            <person name="Lagendijk E.L."/>
            <person name="Lapidus A."/>
            <person name="Levasseur A."/>
            <person name="Lindquist E."/>
            <person name="Lipzen A."/>
            <person name="Logrieco A.F."/>
            <person name="MacCabe A."/>
            <person name="Maekelae M.R."/>
            <person name="Malavazi I."/>
            <person name="Melin P."/>
            <person name="Meyer V."/>
            <person name="Mielnichuk N."/>
            <person name="Miskei M."/>
            <person name="Molnar A.P."/>
            <person name="Mule G."/>
            <person name="Ngan C.Y."/>
            <person name="Orejas M."/>
            <person name="Orosz E."/>
            <person name="Ouedraogo J.P."/>
            <person name="Overkamp K.M."/>
            <person name="Park H.-S."/>
            <person name="Perrone G."/>
            <person name="Piumi F."/>
            <person name="Punt P.J."/>
            <person name="Ram A.F."/>
            <person name="Ramon A."/>
            <person name="Rauscher S."/>
            <person name="Record E."/>
            <person name="Riano-Pachon D.M."/>
            <person name="Robert V."/>
            <person name="Roehrig J."/>
            <person name="Ruller R."/>
            <person name="Salamov A."/>
            <person name="Salih N.S."/>
            <person name="Samson R.A."/>
            <person name="Sandor E."/>
            <person name="Sanguinetti M."/>
            <person name="Schuetze T."/>
            <person name="Sepcic K."/>
            <person name="Shelest E."/>
            <person name="Sherlock G."/>
            <person name="Sophianopoulou V."/>
            <person name="Squina F.M."/>
            <person name="Sun H."/>
            <person name="Susca A."/>
            <person name="Todd R.B."/>
            <person name="Tsang A."/>
            <person name="Unkles S.E."/>
            <person name="van de Wiele N."/>
            <person name="van Rossen-Uffink D."/>
            <person name="Oliveira J.V."/>
            <person name="Vesth T.C."/>
            <person name="Visser J."/>
            <person name="Yu J.-H."/>
            <person name="Zhou M."/>
            <person name="Andersen M.R."/>
            <person name="Archer D.B."/>
            <person name="Baker S.E."/>
            <person name="Benoit I."/>
            <person name="Brakhage A.A."/>
            <person name="Braus G.H."/>
            <person name="Fischer R."/>
            <person name="Frisvad J.C."/>
            <person name="Goldman G.H."/>
            <person name="Houbraken J."/>
            <person name="Oakley B."/>
            <person name="Pocsi I."/>
            <person name="Scazzocchio C."/>
            <person name="Seiboth B."/>
            <person name="vanKuyk P.A."/>
            <person name="Wortman J."/>
            <person name="Dyer P.S."/>
            <person name="Grigoriev I.V."/>
        </authorList>
    </citation>
    <scope>NUCLEOTIDE SEQUENCE [LARGE SCALE GENOMIC DNA]</scope>
    <source>
        <strain evidence="3">CBS 106.47</strain>
    </source>
</reference>
<evidence type="ECO:0000256" key="1">
    <source>
        <dbReference type="SAM" id="Phobius"/>
    </source>
</evidence>